<keyword evidence="9" id="KW-1185">Reference proteome</keyword>
<evidence type="ECO:0000313" key="9">
    <source>
        <dbReference type="Proteomes" id="UP001595848"/>
    </source>
</evidence>
<feature type="transmembrane region" description="Helical" evidence="7">
    <location>
        <begin position="254"/>
        <end position="276"/>
    </location>
</feature>
<gene>
    <name evidence="8" type="ORF">ACFOY1_07005</name>
</gene>
<comment type="caution">
    <text evidence="8">The sequence shown here is derived from an EMBL/GenBank/DDBJ whole genome shotgun (WGS) entry which is preliminary data.</text>
</comment>
<evidence type="ECO:0000313" key="8">
    <source>
        <dbReference type="EMBL" id="MFC4200696.1"/>
    </source>
</evidence>
<feature type="transmembrane region" description="Helical" evidence="7">
    <location>
        <begin position="207"/>
        <end position="234"/>
    </location>
</feature>
<name>A0ABV8NUV6_9BURK</name>
<sequence>MAILPNIKLPPTPPFKRPRDLAYASDELPPPLTLATLSIQHIATALTLIAYVLAAAQIGGLDARATQSMVTATLLSMAVATFLQAWGGRLGSGLLLVHVPTSLLVAILGAILAKYGFGSMVIVGLIYGGVGLVISFVFPYLRAILPPAVAGVVLCLAGLSLIAPALAETGSLSADMVHLSGSDALVGIFTLVMIVGLSIWGTKQSKLFSLLTGILAGLVLAAAMGKVHGLSALADAPVFDVPHLPKPVFDVDPGIIGAIAVLSLMTQLCTFGRVVLVHKMNDSNWHRPNMRMVGAGIFANSLGNFITAWLGAYPCTTSSTNIAVNHISHSTSRWVGLTTAVLIGLIAFLPQVSLALTLIPRPIIGAVEVYAAAYLIVSGIQLISARSMDSRAIFMIGLSFVTGVGVMFLPGIAQLVPQSFRFMVENGIVVGGVTAVILNVIFRLGVKQSAQLDLAQDTPAANIGRRVVDFVEDHCASWGARRDVAVRAAQAALEASEAIAAAGQGRRVTGVRGSFDEFNLNIELLHSGAALAIAADQKKLEENVLEADDDTFHAALETALFNVSHVLLTRLADRLGSGSRSKYSYLRLHFNH</sequence>
<dbReference type="Proteomes" id="UP001595848">
    <property type="component" value="Unassembled WGS sequence"/>
</dbReference>
<feature type="transmembrane region" description="Helical" evidence="7">
    <location>
        <begin position="148"/>
        <end position="167"/>
    </location>
</feature>
<evidence type="ECO:0000256" key="1">
    <source>
        <dbReference type="ARBA" id="ARBA00004141"/>
    </source>
</evidence>
<evidence type="ECO:0000256" key="6">
    <source>
        <dbReference type="ARBA" id="ARBA00023136"/>
    </source>
</evidence>
<feature type="transmembrane region" description="Helical" evidence="7">
    <location>
        <begin position="392"/>
        <end position="416"/>
    </location>
</feature>
<dbReference type="PANTHER" id="PTHR42810">
    <property type="entry name" value="PURINE PERMEASE C1399.01C-RELATED"/>
    <property type="match status" value="1"/>
</dbReference>
<keyword evidence="3" id="KW-0813">Transport</keyword>
<feature type="transmembrane region" description="Helical" evidence="7">
    <location>
        <begin position="42"/>
        <end position="61"/>
    </location>
</feature>
<accession>A0ABV8NUV6</accession>
<protein>
    <submittedName>
        <fullName evidence="8">Uracil-xanthine permease family protein</fullName>
    </submittedName>
</protein>
<dbReference type="NCBIfam" id="NF037981">
    <property type="entry name" value="NCS2_1"/>
    <property type="match status" value="1"/>
</dbReference>
<feature type="transmembrane region" description="Helical" evidence="7">
    <location>
        <begin position="93"/>
        <end position="113"/>
    </location>
</feature>
<evidence type="ECO:0000256" key="7">
    <source>
        <dbReference type="SAM" id="Phobius"/>
    </source>
</evidence>
<dbReference type="InterPro" id="IPR006043">
    <property type="entry name" value="NCS2"/>
</dbReference>
<comment type="subcellular location">
    <subcellularLocation>
        <location evidence="1">Membrane</location>
        <topology evidence="1">Multi-pass membrane protein</topology>
    </subcellularLocation>
</comment>
<organism evidence="8 9">
    <name type="scientific">Candidimonas humi</name>
    <dbReference type="NCBI Taxonomy" id="683355"/>
    <lineage>
        <taxon>Bacteria</taxon>
        <taxon>Pseudomonadati</taxon>
        <taxon>Pseudomonadota</taxon>
        <taxon>Betaproteobacteria</taxon>
        <taxon>Burkholderiales</taxon>
        <taxon>Alcaligenaceae</taxon>
        <taxon>Candidimonas</taxon>
    </lineage>
</organism>
<dbReference type="PANTHER" id="PTHR42810:SF2">
    <property type="entry name" value="PURINE PERMEASE C1399.01C-RELATED"/>
    <property type="match status" value="1"/>
</dbReference>
<comment type="similarity">
    <text evidence="2">Belongs to the nucleobase:cation symporter-2 (NCS2) (TC 2.A.40) family.</text>
</comment>
<feature type="transmembrane region" description="Helical" evidence="7">
    <location>
        <begin position="334"/>
        <end position="356"/>
    </location>
</feature>
<feature type="transmembrane region" description="Helical" evidence="7">
    <location>
        <begin position="362"/>
        <end position="380"/>
    </location>
</feature>
<dbReference type="RefSeq" id="WP_217964070.1">
    <property type="nucleotide sequence ID" value="NZ_JAHTBN010000003.1"/>
</dbReference>
<evidence type="ECO:0000256" key="3">
    <source>
        <dbReference type="ARBA" id="ARBA00022448"/>
    </source>
</evidence>
<evidence type="ECO:0000256" key="4">
    <source>
        <dbReference type="ARBA" id="ARBA00022692"/>
    </source>
</evidence>
<evidence type="ECO:0000256" key="2">
    <source>
        <dbReference type="ARBA" id="ARBA00008821"/>
    </source>
</evidence>
<keyword evidence="6 7" id="KW-0472">Membrane</keyword>
<proteinExistence type="inferred from homology"/>
<feature type="transmembrane region" description="Helical" evidence="7">
    <location>
        <begin position="119"/>
        <end position="141"/>
    </location>
</feature>
<dbReference type="Pfam" id="PF00860">
    <property type="entry name" value="Xan_ur_permease"/>
    <property type="match status" value="1"/>
</dbReference>
<keyword evidence="5 7" id="KW-1133">Transmembrane helix</keyword>
<feature type="transmembrane region" description="Helical" evidence="7">
    <location>
        <begin position="179"/>
        <end position="200"/>
    </location>
</feature>
<dbReference type="EMBL" id="JBHSBV010000002">
    <property type="protein sequence ID" value="MFC4200696.1"/>
    <property type="molecule type" value="Genomic_DNA"/>
</dbReference>
<reference evidence="9" key="1">
    <citation type="journal article" date="2019" name="Int. J. Syst. Evol. Microbiol.">
        <title>The Global Catalogue of Microorganisms (GCM) 10K type strain sequencing project: providing services to taxonomists for standard genome sequencing and annotation.</title>
        <authorList>
            <consortium name="The Broad Institute Genomics Platform"/>
            <consortium name="The Broad Institute Genome Sequencing Center for Infectious Disease"/>
            <person name="Wu L."/>
            <person name="Ma J."/>
        </authorList>
    </citation>
    <scope>NUCLEOTIDE SEQUENCE [LARGE SCALE GENOMIC DNA]</scope>
    <source>
        <strain evidence="9">LMG 24813</strain>
    </source>
</reference>
<evidence type="ECO:0000256" key="5">
    <source>
        <dbReference type="ARBA" id="ARBA00022989"/>
    </source>
</evidence>
<feature type="transmembrane region" description="Helical" evidence="7">
    <location>
        <begin position="428"/>
        <end position="446"/>
    </location>
</feature>
<keyword evidence="4 7" id="KW-0812">Transmembrane</keyword>